<feature type="compositionally biased region" description="Basic residues" evidence="1">
    <location>
        <begin position="156"/>
        <end position="166"/>
    </location>
</feature>
<name>A0A4C1ZI43_EUMVA</name>
<accession>A0A4C1ZI43</accession>
<feature type="region of interest" description="Disordered" evidence="1">
    <location>
        <begin position="1"/>
        <end position="23"/>
    </location>
</feature>
<sequence>MRTNERNRYRQPGSPYDARGTISRDRPCVVQDLVSVFEKMPNIKLDENGPLSGLLTSRAKIDAGGSSMGDVANVSTVASSTEGETLTFTDIKSWRMQQMLEKKRKRREEEQRKIAMQLEEERERERRENAKGLEEESQQEDREREQQDIKLGTAGRRSRTRAAREC</sequence>
<feature type="region of interest" description="Disordered" evidence="1">
    <location>
        <begin position="117"/>
        <end position="166"/>
    </location>
</feature>
<evidence type="ECO:0000313" key="3">
    <source>
        <dbReference type="Proteomes" id="UP000299102"/>
    </source>
</evidence>
<gene>
    <name evidence="2" type="ORF">EVAR_99883_1</name>
</gene>
<comment type="caution">
    <text evidence="2">The sequence shown here is derived from an EMBL/GenBank/DDBJ whole genome shotgun (WGS) entry which is preliminary data.</text>
</comment>
<proteinExistence type="predicted"/>
<feature type="compositionally biased region" description="Basic and acidic residues" evidence="1">
    <location>
        <begin position="117"/>
        <end position="148"/>
    </location>
</feature>
<evidence type="ECO:0000313" key="2">
    <source>
        <dbReference type="EMBL" id="GBP86803.1"/>
    </source>
</evidence>
<evidence type="ECO:0000256" key="1">
    <source>
        <dbReference type="SAM" id="MobiDB-lite"/>
    </source>
</evidence>
<reference evidence="2 3" key="1">
    <citation type="journal article" date="2019" name="Commun. Biol.">
        <title>The bagworm genome reveals a unique fibroin gene that provides high tensile strength.</title>
        <authorList>
            <person name="Kono N."/>
            <person name="Nakamura H."/>
            <person name="Ohtoshi R."/>
            <person name="Tomita M."/>
            <person name="Numata K."/>
            <person name="Arakawa K."/>
        </authorList>
    </citation>
    <scope>NUCLEOTIDE SEQUENCE [LARGE SCALE GENOMIC DNA]</scope>
</reference>
<dbReference type="AlphaFoldDB" id="A0A4C1ZI43"/>
<protein>
    <submittedName>
        <fullName evidence="2">Uncharacterized protein</fullName>
    </submittedName>
</protein>
<organism evidence="2 3">
    <name type="scientific">Eumeta variegata</name>
    <name type="common">Bagworm moth</name>
    <name type="synonym">Eumeta japonica</name>
    <dbReference type="NCBI Taxonomy" id="151549"/>
    <lineage>
        <taxon>Eukaryota</taxon>
        <taxon>Metazoa</taxon>
        <taxon>Ecdysozoa</taxon>
        <taxon>Arthropoda</taxon>
        <taxon>Hexapoda</taxon>
        <taxon>Insecta</taxon>
        <taxon>Pterygota</taxon>
        <taxon>Neoptera</taxon>
        <taxon>Endopterygota</taxon>
        <taxon>Lepidoptera</taxon>
        <taxon>Glossata</taxon>
        <taxon>Ditrysia</taxon>
        <taxon>Tineoidea</taxon>
        <taxon>Psychidae</taxon>
        <taxon>Oiketicinae</taxon>
        <taxon>Eumeta</taxon>
    </lineage>
</organism>
<dbReference type="Proteomes" id="UP000299102">
    <property type="component" value="Unassembled WGS sequence"/>
</dbReference>
<keyword evidence="3" id="KW-1185">Reference proteome</keyword>
<dbReference type="EMBL" id="BGZK01001817">
    <property type="protein sequence ID" value="GBP86803.1"/>
    <property type="molecule type" value="Genomic_DNA"/>
</dbReference>